<evidence type="ECO:0000259" key="2">
    <source>
        <dbReference type="Pfam" id="PF17667"/>
    </source>
</evidence>
<proteinExistence type="predicted"/>
<name>A0A9W8ISC9_9AGAR</name>
<dbReference type="AlphaFoldDB" id="A0A9W8ISC9"/>
<dbReference type="SUPFAM" id="SSF56112">
    <property type="entry name" value="Protein kinase-like (PK-like)"/>
    <property type="match status" value="1"/>
</dbReference>
<gene>
    <name evidence="3" type="ORF">H1R20_g15060</name>
</gene>
<feature type="region of interest" description="Disordered" evidence="1">
    <location>
        <begin position="623"/>
        <end position="686"/>
    </location>
</feature>
<feature type="non-terminal residue" evidence="3">
    <location>
        <position position="1"/>
    </location>
</feature>
<reference evidence="3" key="1">
    <citation type="submission" date="2022-06" db="EMBL/GenBank/DDBJ databases">
        <title>Genome Sequence of Candolleomyces eurysporus.</title>
        <authorList>
            <person name="Buettner E."/>
        </authorList>
    </citation>
    <scope>NUCLEOTIDE SEQUENCE</scope>
    <source>
        <strain evidence="3">VTCC 930004</strain>
    </source>
</reference>
<feature type="compositionally biased region" description="Basic and acidic residues" evidence="1">
    <location>
        <begin position="673"/>
        <end position="686"/>
    </location>
</feature>
<comment type="caution">
    <text evidence="3">The sequence shown here is derived from an EMBL/GenBank/DDBJ whole genome shotgun (WGS) entry which is preliminary data.</text>
</comment>
<evidence type="ECO:0000256" key="1">
    <source>
        <dbReference type="SAM" id="MobiDB-lite"/>
    </source>
</evidence>
<feature type="domain" description="Fungal-type protein kinase" evidence="2">
    <location>
        <begin position="373"/>
        <end position="503"/>
    </location>
</feature>
<keyword evidence="4" id="KW-1185">Reference proteome</keyword>
<protein>
    <recommendedName>
        <fullName evidence="2">Fungal-type protein kinase domain-containing protein</fullName>
    </recommendedName>
</protein>
<dbReference type="Gene3D" id="1.10.510.10">
    <property type="entry name" value="Transferase(Phosphotransferase) domain 1"/>
    <property type="match status" value="1"/>
</dbReference>
<dbReference type="OrthoDB" id="5584477at2759"/>
<dbReference type="Pfam" id="PF17667">
    <property type="entry name" value="Pkinase_fungal"/>
    <property type="match status" value="2"/>
</dbReference>
<organism evidence="3 4">
    <name type="scientific">Candolleomyces eurysporus</name>
    <dbReference type="NCBI Taxonomy" id="2828524"/>
    <lineage>
        <taxon>Eukaryota</taxon>
        <taxon>Fungi</taxon>
        <taxon>Dikarya</taxon>
        <taxon>Basidiomycota</taxon>
        <taxon>Agaricomycotina</taxon>
        <taxon>Agaricomycetes</taxon>
        <taxon>Agaricomycetidae</taxon>
        <taxon>Agaricales</taxon>
        <taxon>Agaricineae</taxon>
        <taxon>Psathyrellaceae</taxon>
        <taxon>Candolleomyces</taxon>
    </lineage>
</organism>
<evidence type="ECO:0000313" key="4">
    <source>
        <dbReference type="Proteomes" id="UP001140091"/>
    </source>
</evidence>
<feature type="compositionally biased region" description="Low complexity" evidence="1">
    <location>
        <begin position="637"/>
        <end position="646"/>
    </location>
</feature>
<dbReference type="PANTHER" id="PTHR38248:SF2">
    <property type="entry name" value="FUNK1 11"/>
    <property type="match status" value="1"/>
</dbReference>
<accession>A0A9W8ISC9</accession>
<sequence length="686" mass="77264">MRTRSSTKATKIPLTNERLVAQKQLVMADLAGVISLDDTIFARPLYHDLASESSIDSFLKKSRSYSVTRRRWKLPRNYTKLLDSDFYTPVCNLVSSILKHFWQDATAQGTRQVVNTHATDIQHSEVDPPAHCSRPSIVIKAKGPSFQLPLPKAGENPAKFGFSNIASCIEVRMEGDELPVDEQLARVTIYARQLFIHQPNRRFVRVLALTGHHLRLFHFDRSGAQYTPLLDIHDDPHVFVRLVLGLSSPNESDIGLDTSIRWLIIHGRKAGGALMTRGVDNSETLYPLLRLKPFFSRSHICGRSTTCWSVLDNETDEELLVKSSWKLEDSTSEHVYLQEAVGTAGVVQMVSCEPDRGRTGDLRGFGNTVPAGFQNRVDTRVVIKCYGQPVREFTSPKQLLCALRDAIAGHMALVKKGTLHRDVSTQNIVLGKSGAEPGNRGVLIDFDMATHYRVDDTNPPADWRIGSRLYQSAMVLSSGDAPYPLPHSHLDDIESFFYVLTDIIHTYDQGGILRSLGSEIKLWNMYDGRRLGLLKRAFLIEQPLPKSISSRWPKAIMDVFYAFRDFLRPIARQKMILCDEEPEERAEELKALMLSADDHYNFVIRLFDEGIAALEMAEAEEVDAARSGLSPPPPATPTLRPQTPRTPLKRSSEEYPDSQPALKRPKTPRPARIRRDLCSPPDLRNR</sequence>
<dbReference type="EMBL" id="JANBPK010001521">
    <property type="protein sequence ID" value="KAJ2922032.1"/>
    <property type="molecule type" value="Genomic_DNA"/>
</dbReference>
<dbReference type="InterPro" id="IPR040976">
    <property type="entry name" value="Pkinase_fungal"/>
</dbReference>
<evidence type="ECO:0000313" key="3">
    <source>
        <dbReference type="EMBL" id="KAJ2922032.1"/>
    </source>
</evidence>
<feature type="domain" description="Fungal-type protein kinase" evidence="2">
    <location>
        <begin position="157"/>
        <end position="351"/>
    </location>
</feature>
<dbReference type="Proteomes" id="UP001140091">
    <property type="component" value="Unassembled WGS sequence"/>
</dbReference>
<dbReference type="InterPro" id="IPR011009">
    <property type="entry name" value="Kinase-like_dom_sf"/>
</dbReference>
<dbReference type="PANTHER" id="PTHR38248">
    <property type="entry name" value="FUNK1 6"/>
    <property type="match status" value="1"/>
</dbReference>
<feature type="compositionally biased region" description="Basic residues" evidence="1">
    <location>
        <begin position="663"/>
        <end position="672"/>
    </location>
</feature>